<comment type="similarity">
    <text evidence="1">Belongs to the sigma-70 factor family. ECF subfamily.</text>
</comment>
<feature type="domain" description="RNA polymerase sigma-70 region 2" evidence="6">
    <location>
        <begin position="5"/>
        <end position="71"/>
    </location>
</feature>
<dbReference type="Gene3D" id="1.10.10.10">
    <property type="entry name" value="Winged helix-like DNA-binding domain superfamily/Winged helix DNA-binding domain"/>
    <property type="match status" value="1"/>
</dbReference>
<evidence type="ECO:0000256" key="3">
    <source>
        <dbReference type="ARBA" id="ARBA00023082"/>
    </source>
</evidence>
<keyword evidence="2" id="KW-0805">Transcription regulation</keyword>
<evidence type="ECO:0000259" key="6">
    <source>
        <dbReference type="Pfam" id="PF04542"/>
    </source>
</evidence>
<dbReference type="SUPFAM" id="SSF88946">
    <property type="entry name" value="Sigma2 domain of RNA polymerase sigma factors"/>
    <property type="match status" value="1"/>
</dbReference>
<gene>
    <name evidence="8" type="ORF">LG34_12820</name>
</gene>
<evidence type="ECO:0000256" key="2">
    <source>
        <dbReference type="ARBA" id="ARBA00023015"/>
    </source>
</evidence>
<dbReference type="GO" id="GO:0003677">
    <property type="term" value="F:DNA binding"/>
    <property type="evidence" value="ECO:0007669"/>
    <property type="project" value="UniProtKB-KW"/>
</dbReference>
<dbReference type="Pfam" id="PF04542">
    <property type="entry name" value="Sigma70_r2"/>
    <property type="match status" value="1"/>
</dbReference>
<keyword evidence="3" id="KW-0731">Sigma factor</keyword>
<dbReference type="PANTHER" id="PTHR43133:SF52">
    <property type="entry name" value="ECF RNA POLYMERASE SIGMA FACTOR SIGL"/>
    <property type="match status" value="1"/>
</dbReference>
<organism evidence="8 9">
    <name type="scientific">Eubacterium ramulus</name>
    <dbReference type="NCBI Taxonomy" id="39490"/>
    <lineage>
        <taxon>Bacteria</taxon>
        <taxon>Bacillati</taxon>
        <taxon>Bacillota</taxon>
        <taxon>Clostridia</taxon>
        <taxon>Eubacteriales</taxon>
        <taxon>Eubacteriaceae</taxon>
        <taxon>Eubacterium</taxon>
    </lineage>
</organism>
<proteinExistence type="inferred from homology"/>
<dbReference type="InterPro" id="IPR036388">
    <property type="entry name" value="WH-like_DNA-bd_sf"/>
</dbReference>
<dbReference type="EMBL" id="JRFU01000142">
    <property type="protein sequence ID" value="PWE85952.1"/>
    <property type="molecule type" value="Genomic_DNA"/>
</dbReference>
<dbReference type="AlphaFoldDB" id="A0A2V1JMK9"/>
<dbReference type="InterPro" id="IPR013249">
    <property type="entry name" value="RNA_pol_sigma70_r4_t2"/>
</dbReference>
<dbReference type="SUPFAM" id="SSF88659">
    <property type="entry name" value="Sigma3 and sigma4 domains of RNA polymerase sigma factors"/>
    <property type="match status" value="1"/>
</dbReference>
<keyword evidence="9" id="KW-1185">Reference proteome</keyword>
<evidence type="ECO:0000256" key="5">
    <source>
        <dbReference type="ARBA" id="ARBA00023163"/>
    </source>
</evidence>
<feature type="domain" description="RNA polymerase sigma factor 70 region 4 type 2" evidence="7">
    <location>
        <begin position="106"/>
        <end position="157"/>
    </location>
</feature>
<name>A0A2V1JMK9_EUBRA</name>
<evidence type="ECO:0000313" key="9">
    <source>
        <dbReference type="Proteomes" id="UP000245288"/>
    </source>
</evidence>
<dbReference type="GO" id="GO:0006352">
    <property type="term" value="P:DNA-templated transcription initiation"/>
    <property type="evidence" value="ECO:0007669"/>
    <property type="project" value="InterPro"/>
</dbReference>
<dbReference type="InterPro" id="IPR039425">
    <property type="entry name" value="RNA_pol_sigma-70-like"/>
</dbReference>
<dbReference type="GO" id="GO:0016987">
    <property type="term" value="F:sigma factor activity"/>
    <property type="evidence" value="ECO:0007669"/>
    <property type="project" value="UniProtKB-KW"/>
</dbReference>
<evidence type="ECO:0000313" key="8">
    <source>
        <dbReference type="EMBL" id="PWE85952.1"/>
    </source>
</evidence>
<dbReference type="Gene3D" id="1.10.1740.10">
    <property type="match status" value="1"/>
</dbReference>
<keyword evidence="4" id="KW-0238">DNA-binding</keyword>
<evidence type="ECO:0000259" key="7">
    <source>
        <dbReference type="Pfam" id="PF08281"/>
    </source>
</evidence>
<dbReference type="RefSeq" id="WP_242979898.1">
    <property type="nucleotide sequence ID" value="NZ_JRFU01000142.1"/>
</dbReference>
<dbReference type="Pfam" id="PF08281">
    <property type="entry name" value="Sigma70_r4_2"/>
    <property type="match status" value="1"/>
</dbReference>
<dbReference type="InterPro" id="IPR013325">
    <property type="entry name" value="RNA_pol_sigma_r2"/>
</dbReference>
<accession>A0A2V1JMK9</accession>
<dbReference type="Proteomes" id="UP000245288">
    <property type="component" value="Unassembled WGS sequence"/>
</dbReference>
<dbReference type="InterPro" id="IPR007627">
    <property type="entry name" value="RNA_pol_sigma70_r2"/>
</dbReference>
<dbReference type="NCBIfam" id="TIGR02937">
    <property type="entry name" value="sigma70-ECF"/>
    <property type="match status" value="1"/>
</dbReference>
<dbReference type="PANTHER" id="PTHR43133">
    <property type="entry name" value="RNA POLYMERASE ECF-TYPE SIGMA FACTO"/>
    <property type="match status" value="1"/>
</dbReference>
<protein>
    <submittedName>
        <fullName evidence="8">RNA polymerase subunit sigma</fullName>
    </submittedName>
</protein>
<reference evidence="8 9" key="1">
    <citation type="submission" date="2014-09" db="EMBL/GenBank/DDBJ databases">
        <title>Butyrate-producing bacteria isolated from human gut.</title>
        <authorList>
            <person name="Zhang Q."/>
            <person name="Zhao L."/>
        </authorList>
    </citation>
    <scope>NUCLEOTIDE SEQUENCE [LARGE SCALE GENOMIC DNA]</scope>
    <source>
        <strain evidence="8 9">21</strain>
    </source>
</reference>
<dbReference type="InterPro" id="IPR014284">
    <property type="entry name" value="RNA_pol_sigma-70_dom"/>
</dbReference>
<evidence type="ECO:0000256" key="4">
    <source>
        <dbReference type="ARBA" id="ARBA00023125"/>
    </source>
</evidence>
<comment type="caution">
    <text evidence="8">The sequence shown here is derived from an EMBL/GenBank/DDBJ whole genome shotgun (WGS) entry which is preliminary data.</text>
</comment>
<keyword evidence="5" id="KW-0804">Transcription</keyword>
<dbReference type="InterPro" id="IPR013324">
    <property type="entry name" value="RNA_pol_sigma_r3/r4-like"/>
</dbReference>
<evidence type="ECO:0000256" key="1">
    <source>
        <dbReference type="ARBA" id="ARBA00010641"/>
    </source>
</evidence>
<sequence length="166" mass="19468">MDAVYRQHAQTVFKYLMSLTHDADLAEELTQETFYQAVRSIDRFDESCKITTWLCAIAKNQYFAYMKKHARLQVDPDVDLMFDGAGMIRNTVSAEQEVLQQVGQMELLKKLHAFPEPGREVLYLRMFGNLSFREIGEVMGKTENWARVTFFRARTNLRKELEKDEK</sequence>